<dbReference type="EMBL" id="JAPDRQ010000028">
    <property type="protein sequence ID" value="KAJ9660797.1"/>
    <property type="molecule type" value="Genomic_DNA"/>
</dbReference>
<keyword evidence="2" id="KW-1185">Reference proteome</keyword>
<organism evidence="1 2">
    <name type="scientific">Neophaeococcomyces mojaviensis</name>
    <dbReference type="NCBI Taxonomy" id="3383035"/>
    <lineage>
        <taxon>Eukaryota</taxon>
        <taxon>Fungi</taxon>
        <taxon>Dikarya</taxon>
        <taxon>Ascomycota</taxon>
        <taxon>Pezizomycotina</taxon>
        <taxon>Eurotiomycetes</taxon>
        <taxon>Chaetothyriomycetidae</taxon>
        <taxon>Chaetothyriales</taxon>
        <taxon>Chaetothyriales incertae sedis</taxon>
        <taxon>Neophaeococcomyces</taxon>
    </lineage>
</organism>
<comment type="caution">
    <text evidence="1">The sequence shown here is derived from an EMBL/GenBank/DDBJ whole genome shotgun (WGS) entry which is preliminary data.</text>
</comment>
<protein>
    <submittedName>
        <fullName evidence="1">UDP-galactose transporter Gms1</fullName>
    </submittedName>
</protein>
<accession>A0ACC3AEF3</accession>
<gene>
    <name evidence="1" type="primary">gms1_2</name>
    <name evidence="1" type="ORF">H2198_002336</name>
</gene>
<sequence>MVGLLAVAIGCLLSGLAAIIFEFILKRYSGNKNASGSFTSMWLRNGQLSIGGSALALCVALVWNGAEIRENGFFYGYTPIVWAVVLLQAWIGIVVALVIAFADNILKGFATSLSVLLSTIVSVFLFDFVVTRNFIYGTILVLISTHMYGLPDDFFNKKSVAEPETELLSEKESDYLDESEDEKQQPSDEKV</sequence>
<evidence type="ECO:0000313" key="2">
    <source>
        <dbReference type="Proteomes" id="UP001172386"/>
    </source>
</evidence>
<name>A0ACC3AEF3_9EURO</name>
<dbReference type="Proteomes" id="UP001172386">
    <property type="component" value="Unassembled WGS sequence"/>
</dbReference>
<evidence type="ECO:0000313" key="1">
    <source>
        <dbReference type="EMBL" id="KAJ9660797.1"/>
    </source>
</evidence>
<proteinExistence type="predicted"/>
<reference evidence="1" key="1">
    <citation type="submission" date="2022-10" db="EMBL/GenBank/DDBJ databases">
        <title>Culturing micro-colonial fungi from biological soil crusts in the Mojave desert and describing Neophaeococcomyces mojavensis, and introducing the new genera and species Taxawa tesnikishii.</title>
        <authorList>
            <person name="Kurbessoian T."/>
            <person name="Stajich J.E."/>
        </authorList>
    </citation>
    <scope>NUCLEOTIDE SEQUENCE</scope>
    <source>
        <strain evidence="1">JES_112</strain>
    </source>
</reference>